<comment type="caution">
    <text evidence="8">The sequence shown here is derived from an EMBL/GenBank/DDBJ whole genome shotgun (WGS) entry which is preliminary data.</text>
</comment>
<keyword evidence="5 8" id="KW-0413">Isomerase</keyword>
<evidence type="ECO:0000256" key="4">
    <source>
        <dbReference type="ARBA" id="ARBA00023110"/>
    </source>
</evidence>
<evidence type="ECO:0000256" key="2">
    <source>
        <dbReference type="ARBA" id="ARBA00007656"/>
    </source>
</evidence>
<evidence type="ECO:0000259" key="7">
    <source>
        <dbReference type="PROSITE" id="PS50198"/>
    </source>
</evidence>
<evidence type="ECO:0000256" key="1">
    <source>
        <dbReference type="ARBA" id="ARBA00000971"/>
    </source>
</evidence>
<sequence>MRICLLLIVALYLSPVTAMAGETLMFGGDIEVKDVDLDALLLSGPEDARSKVVADHNQLLKLLRQIYLIRALSEEAEKSGLGDSELFQAKLRRQREKLLYLERLKQIDAEPIPDFEQAAKEQYHGNPEAYTIPERFEAKHILISTTDRLPKHHPKEEALEIIKKVKAELDSGLSTFEDLVMVYSEDTVTLKNKGSLGVFKRGSMVEPFDEAVAAMHKPGEISDIVETQFGYHIIKLVNRYSPKKLTFDQVKEKLVLKMKSDYIQNRRDEYFDKLLKKNKASIYEDKVEAYAQKQQQQSAE</sequence>
<feature type="domain" description="PpiC" evidence="7">
    <location>
        <begin position="133"/>
        <end position="238"/>
    </location>
</feature>
<evidence type="ECO:0000313" key="8">
    <source>
        <dbReference type="EMBL" id="ODJ87433.1"/>
    </source>
</evidence>
<name>A0A7Z1AFG5_9GAMM</name>
<dbReference type="OrthoDB" id="7026509at2"/>
<keyword evidence="4 5" id="KW-0697">Rotamase</keyword>
<dbReference type="SUPFAM" id="SSF54534">
    <property type="entry name" value="FKBP-like"/>
    <property type="match status" value="1"/>
</dbReference>
<proteinExistence type="inferred from homology"/>
<evidence type="ECO:0000256" key="5">
    <source>
        <dbReference type="PROSITE-ProRule" id="PRU00278"/>
    </source>
</evidence>
<dbReference type="PROSITE" id="PS50198">
    <property type="entry name" value="PPIC_PPIASE_2"/>
    <property type="match status" value="1"/>
</dbReference>
<dbReference type="EMBL" id="MARB01000012">
    <property type="protein sequence ID" value="ODJ87433.1"/>
    <property type="molecule type" value="Genomic_DNA"/>
</dbReference>
<dbReference type="Proteomes" id="UP000094769">
    <property type="component" value="Unassembled WGS sequence"/>
</dbReference>
<organism evidence="8 9">
    <name type="scientific">Candidatus Thiodiazotropha endolucinida</name>
    <dbReference type="NCBI Taxonomy" id="1655433"/>
    <lineage>
        <taxon>Bacteria</taxon>
        <taxon>Pseudomonadati</taxon>
        <taxon>Pseudomonadota</taxon>
        <taxon>Gammaproteobacteria</taxon>
        <taxon>Chromatiales</taxon>
        <taxon>Sedimenticolaceae</taxon>
        <taxon>Candidatus Thiodiazotropha</taxon>
    </lineage>
</organism>
<keyword evidence="6" id="KW-0732">Signal</keyword>
<keyword evidence="9" id="KW-1185">Reference proteome</keyword>
<dbReference type="Gene3D" id="3.10.50.40">
    <property type="match status" value="1"/>
</dbReference>
<dbReference type="PANTHER" id="PTHR47245">
    <property type="entry name" value="PEPTIDYLPROLYL ISOMERASE"/>
    <property type="match status" value="1"/>
</dbReference>
<reference evidence="8 9" key="1">
    <citation type="submission" date="2016-06" db="EMBL/GenBank/DDBJ databases">
        <title>Genome sequence of endosymbiont of Candidatus Endolucinida thiodiazotropha.</title>
        <authorList>
            <person name="Poehlein A."/>
            <person name="Koenig S."/>
            <person name="Heiden S.E."/>
            <person name="Thuermer A."/>
            <person name="Voget S."/>
            <person name="Daniel R."/>
            <person name="Markert S."/>
            <person name="Gros O."/>
            <person name="Schweder T."/>
        </authorList>
    </citation>
    <scope>NUCLEOTIDE SEQUENCE [LARGE SCALE GENOMIC DNA]</scope>
    <source>
        <strain evidence="8 9">COS</strain>
    </source>
</reference>
<evidence type="ECO:0000313" key="9">
    <source>
        <dbReference type="Proteomes" id="UP000094769"/>
    </source>
</evidence>
<gene>
    <name evidence="8" type="primary">cbf2</name>
    <name evidence="8" type="ORF">CODIS_24080</name>
</gene>
<dbReference type="InterPro" id="IPR050245">
    <property type="entry name" value="PrsA_foldase"/>
</dbReference>
<dbReference type="AlphaFoldDB" id="A0A7Z1AFG5"/>
<protein>
    <recommendedName>
        <fullName evidence="3">peptidylprolyl isomerase</fullName>
        <ecNumber evidence="3">5.2.1.8</ecNumber>
    </recommendedName>
</protein>
<evidence type="ECO:0000256" key="6">
    <source>
        <dbReference type="SAM" id="SignalP"/>
    </source>
</evidence>
<feature type="signal peptide" evidence="6">
    <location>
        <begin position="1"/>
        <end position="20"/>
    </location>
</feature>
<dbReference type="InterPro" id="IPR000297">
    <property type="entry name" value="PPIase_PpiC"/>
</dbReference>
<comment type="catalytic activity">
    <reaction evidence="1">
        <text>[protein]-peptidylproline (omega=180) = [protein]-peptidylproline (omega=0)</text>
        <dbReference type="Rhea" id="RHEA:16237"/>
        <dbReference type="Rhea" id="RHEA-COMP:10747"/>
        <dbReference type="Rhea" id="RHEA-COMP:10748"/>
        <dbReference type="ChEBI" id="CHEBI:83833"/>
        <dbReference type="ChEBI" id="CHEBI:83834"/>
        <dbReference type="EC" id="5.2.1.8"/>
    </reaction>
</comment>
<evidence type="ECO:0000256" key="3">
    <source>
        <dbReference type="ARBA" id="ARBA00013194"/>
    </source>
</evidence>
<feature type="chain" id="PRO_5031283130" description="peptidylprolyl isomerase" evidence="6">
    <location>
        <begin position="21"/>
        <end position="300"/>
    </location>
</feature>
<dbReference type="GO" id="GO:0003755">
    <property type="term" value="F:peptidyl-prolyl cis-trans isomerase activity"/>
    <property type="evidence" value="ECO:0007669"/>
    <property type="project" value="UniProtKB-KW"/>
</dbReference>
<dbReference type="PANTHER" id="PTHR47245:SF2">
    <property type="entry name" value="PEPTIDYL-PROLYL CIS-TRANS ISOMERASE HP_0175-RELATED"/>
    <property type="match status" value="1"/>
</dbReference>
<dbReference type="EC" id="5.2.1.8" evidence="3"/>
<dbReference type="Pfam" id="PF00639">
    <property type="entry name" value="Rotamase"/>
    <property type="match status" value="1"/>
</dbReference>
<dbReference type="InterPro" id="IPR046357">
    <property type="entry name" value="PPIase_dom_sf"/>
</dbReference>
<accession>A0A7Z1AFG5</accession>
<comment type="similarity">
    <text evidence="2">Belongs to the PpiC/parvulin rotamase family.</text>
</comment>